<dbReference type="InterPro" id="IPR009097">
    <property type="entry name" value="Cyclic_Pdiesterase"/>
</dbReference>
<evidence type="ECO:0000259" key="2">
    <source>
        <dbReference type="Pfam" id="PF02834"/>
    </source>
</evidence>
<dbReference type="Gene3D" id="3.90.1140.10">
    <property type="entry name" value="Cyclic phosphodiesterase"/>
    <property type="match status" value="1"/>
</dbReference>
<dbReference type="PANTHER" id="PTHR35561">
    <property type="entry name" value="RNA 2',3'-CYCLIC PHOSPHODIESTERASE"/>
    <property type="match status" value="1"/>
</dbReference>
<dbReference type="InterPro" id="IPR004175">
    <property type="entry name" value="RNA_CPDase"/>
</dbReference>
<keyword evidence="3" id="KW-0436">Ligase</keyword>
<dbReference type="AlphaFoldDB" id="A0A0W8EEW5"/>
<reference evidence="3" key="1">
    <citation type="journal article" date="2015" name="Proc. Natl. Acad. Sci. U.S.A.">
        <title>Networks of energetic and metabolic interactions define dynamics in microbial communities.</title>
        <authorList>
            <person name="Embree M."/>
            <person name="Liu J.K."/>
            <person name="Al-Bassam M.M."/>
            <person name="Zengler K."/>
        </authorList>
    </citation>
    <scope>NUCLEOTIDE SEQUENCE</scope>
</reference>
<dbReference type="PANTHER" id="PTHR35561:SF1">
    <property type="entry name" value="RNA 2',3'-CYCLIC PHOSPHODIESTERASE"/>
    <property type="match status" value="1"/>
</dbReference>
<dbReference type="HAMAP" id="MF_01940">
    <property type="entry name" value="RNA_CPDase"/>
    <property type="match status" value="1"/>
</dbReference>
<dbReference type="EMBL" id="LNQE01001763">
    <property type="protein sequence ID" value="KUG07168.1"/>
    <property type="molecule type" value="Genomic_DNA"/>
</dbReference>
<dbReference type="SUPFAM" id="SSF55144">
    <property type="entry name" value="LigT-like"/>
    <property type="match status" value="1"/>
</dbReference>
<protein>
    <submittedName>
        <fullName evidence="3">2'-5' rna ligase</fullName>
    </submittedName>
</protein>
<dbReference type="NCBIfam" id="TIGR02258">
    <property type="entry name" value="2_5_ligase"/>
    <property type="match status" value="1"/>
</dbReference>
<feature type="domain" description="Phosphoesterase HXTX" evidence="2">
    <location>
        <begin position="100"/>
        <end position="171"/>
    </location>
</feature>
<gene>
    <name evidence="3" type="ORF">ASZ90_016738</name>
</gene>
<feature type="domain" description="Phosphoesterase HXTX" evidence="2">
    <location>
        <begin position="8"/>
        <end position="89"/>
    </location>
</feature>
<dbReference type="InterPro" id="IPR014051">
    <property type="entry name" value="Phosphoesterase_HXTX"/>
</dbReference>
<name>A0A0W8EEW5_9ZZZZ</name>
<keyword evidence="1" id="KW-0378">Hydrolase</keyword>
<sequence length="180" mass="20108">MVRLFVAIDLPARVRERLRGPQEHLKTSRSQLNFVDPSLIHITLKFIGEVKEKEAGRIMAALSPLRFAPYELRITGISANNLRQPRVIWCDIADDGNSALLHAKIEDALLPLGIPRDTRPFRPHATLARVKQADLALPGLIQTIPVEEYGACPVPAFRLKKSTLTPQGPRYETLLEVPVP</sequence>
<proteinExistence type="inferred from homology"/>
<evidence type="ECO:0000313" key="3">
    <source>
        <dbReference type="EMBL" id="KUG07168.1"/>
    </source>
</evidence>
<comment type="caution">
    <text evidence="3">The sequence shown here is derived from an EMBL/GenBank/DDBJ whole genome shotgun (WGS) entry which is preliminary data.</text>
</comment>
<organism evidence="3">
    <name type="scientific">hydrocarbon metagenome</name>
    <dbReference type="NCBI Taxonomy" id="938273"/>
    <lineage>
        <taxon>unclassified sequences</taxon>
        <taxon>metagenomes</taxon>
        <taxon>ecological metagenomes</taxon>
    </lineage>
</organism>
<evidence type="ECO:0000256" key="1">
    <source>
        <dbReference type="ARBA" id="ARBA00022801"/>
    </source>
</evidence>
<dbReference type="Pfam" id="PF02834">
    <property type="entry name" value="LigT_PEase"/>
    <property type="match status" value="2"/>
</dbReference>
<accession>A0A0W8EEW5</accession>
<dbReference type="GO" id="GO:0004113">
    <property type="term" value="F:2',3'-cyclic-nucleotide 3'-phosphodiesterase activity"/>
    <property type="evidence" value="ECO:0007669"/>
    <property type="project" value="InterPro"/>
</dbReference>
<dbReference type="GO" id="GO:0008664">
    <property type="term" value="F:RNA 2',3'-cyclic 3'-phosphodiesterase activity"/>
    <property type="evidence" value="ECO:0007669"/>
    <property type="project" value="InterPro"/>
</dbReference>
<dbReference type="GO" id="GO:0016874">
    <property type="term" value="F:ligase activity"/>
    <property type="evidence" value="ECO:0007669"/>
    <property type="project" value="UniProtKB-KW"/>
</dbReference>